<evidence type="ECO:0000256" key="4">
    <source>
        <dbReference type="ARBA" id="ARBA00023239"/>
    </source>
</evidence>
<comment type="similarity">
    <text evidence="5">Belongs to the class-II pyridoxal-phosphate-dependent aminotransferase family. MalY/PatB cystathionine beta-lyase subfamily.</text>
</comment>
<dbReference type="InterPro" id="IPR015424">
    <property type="entry name" value="PyrdxlP-dep_Trfase"/>
</dbReference>
<evidence type="ECO:0000313" key="7">
    <source>
        <dbReference type="EMBL" id="GGE60132.1"/>
    </source>
</evidence>
<gene>
    <name evidence="7" type="ORF">GCM10011401_03760</name>
</gene>
<sequence length="393" mass="42973">MSQLPNPLEQFSLDELRQRRSAKWRAFGDDVLPLWVAEQDVPLAEPVAQALHRAVELGDTGYPFSGEFSASLSEFAAARWDWKPEMKQIRPVRDVMIGVVEALKLVTYLADTVIVNSPVYPPFFNYPRSAGLRVVEAPLGGDGRLDLEALEESFNLRTLGGSAAFLLCNPHNPTGAVHTREELEQVAQLAEKYGIRVVADEIHAPLVYDGEFVPYLSVDPRGYSVMSASKAWNLAGTKAGLLVAGEDVISELSELPHEAAQGPSHFGVMAQTAAYREGGEWLDALLAGLDSNRRLLGELIDEHLPELEWITPEGTYLAWMDFSAYGFADDVAEGGIESPIRGPAKFLLKEAKVALTAGHPFGEGGERHARINFAASQQTLTQAVERMGAALHR</sequence>
<dbReference type="EMBL" id="BMIS01000001">
    <property type="protein sequence ID" value="GGE60132.1"/>
    <property type="molecule type" value="Genomic_DNA"/>
</dbReference>
<dbReference type="PANTHER" id="PTHR43525:SF2">
    <property type="entry name" value="CYSTATHIONINE BETA-LYASE-RELATED"/>
    <property type="match status" value="1"/>
</dbReference>
<feature type="domain" description="Aminotransferase class I/classII large" evidence="6">
    <location>
        <begin position="110"/>
        <end position="386"/>
    </location>
</feature>
<dbReference type="InterPro" id="IPR015421">
    <property type="entry name" value="PyrdxlP-dep_Trfase_major"/>
</dbReference>
<reference evidence="7" key="1">
    <citation type="journal article" date="2014" name="Int. J. Syst. Evol. Microbiol.">
        <title>Complete genome sequence of Corynebacterium casei LMG S-19264T (=DSM 44701T), isolated from a smear-ripened cheese.</title>
        <authorList>
            <consortium name="US DOE Joint Genome Institute (JGI-PGF)"/>
            <person name="Walter F."/>
            <person name="Albersmeier A."/>
            <person name="Kalinowski J."/>
            <person name="Ruckert C."/>
        </authorList>
    </citation>
    <scope>NUCLEOTIDE SEQUENCE</scope>
    <source>
        <strain evidence="7">CGMCC 1.15388</strain>
    </source>
</reference>
<keyword evidence="4" id="KW-0456">Lyase</keyword>
<comment type="caution">
    <text evidence="7">The sequence shown here is derived from an EMBL/GenBank/DDBJ whole genome shotgun (WGS) entry which is preliminary data.</text>
</comment>
<proteinExistence type="inferred from homology"/>
<organism evidence="7 8">
    <name type="scientific">Nesterenkonia cremea</name>
    <dbReference type="NCBI Taxonomy" id="1882340"/>
    <lineage>
        <taxon>Bacteria</taxon>
        <taxon>Bacillati</taxon>
        <taxon>Actinomycetota</taxon>
        <taxon>Actinomycetes</taxon>
        <taxon>Micrococcales</taxon>
        <taxon>Micrococcaceae</taxon>
        <taxon>Nesterenkonia</taxon>
    </lineage>
</organism>
<dbReference type="InterPro" id="IPR051798">
    <property type="entry name" value="Class-II_PLP-Dep_Aminotrans"/>
</dbReference>
<evidence type="ECO:0000256" key="5">
    <source>
        <dbReference type="ARBA" id="ARBA00037974"/>
    </source>
</evidence>
<evidence type="ECO:0000256" key="3">
    <source>
        <dbReference type="ARBA" id="ARBA00022898"/>
    </source>
</evidence>
<dbReference type="Gene3D" id="3.90.1150.10">
    <property type="entry name" value="Aspartate Aminotransferase, domain 1"/>
    <property type="match status" value="1"/>
</dbReference>
<dbReference type="CDD" id="cd00609">
    <property type="entry name" value="AAT_like"/>
    <property type="match status" value="1"/>
</dbReference>
<dbReference type="AlphaFoldDB" id="A0A917ALU1"/>
<dbReference type="Gene3D" id="3.40.640.10">
    <property type="entry name" value="Type I PLP-dependent aspartate aminotransferase-like (Major domain)"/>
    <property type="match status" value="1"/>
</dbReference>
<reference evidence="7" key="2">
    <citation type="submission" date="2020-09" db="EMBL/GenBank/DDBJ databases">
        <authorList>
            <person name="Sun Q."/>
            <person name="Zhou Y."/>
        </authorList>
    </citation>
    <scope>NUCLEOTIDE SEQUENCE</scope>
    <source>
        <strain evidence="7">CGMCC 1.15388</strain>
    </source>
</reference>
<name>A0A917ALU1_9MICC</name>
<evidence type="ECO:0000256" key="1">
    <source>
        <dbReference type="ARBA" id="ARBA00001933"/>
    </source>
</evidence>
<evidence type="ECO:0000259" key="6">
    <source>
        <dbReference type="Pfam" id="PF00155"/>
    </source>
</evidence>
<dbReference type="RefSeq" id="WP_188682325.1">
    <property type="nucleotide sequence ID" value="NZ_BMIS01000001.1"/>
</dbReference>
<keyword evidence="8" id="KW-1185">Reference proteome</keyword>
<dbReference type="InterPro" id="IPR015422">
    <property type="entry name" value="PyrdxlP-dep_Trfase_small"/>
</dbReference>
<keyword evidence="3" id="KW-0663">Pyridoxal phosphate</keyword>
<protein>
    <recommendedName>
        <fullName evidence="2">cysteine-S-conjugate beta-lyase</fullName>
        <ecNumber evidence="2">4.4.1.13</ecNumber>
    </recommendedName>
</protein>
<comment type="cofactor">
    <cofactor evidence="1">
        <name>pyridoxal 5'-phosphate</name>
        <dbReference type="ChEBI" id="CHEBI:597326"/>
    </cofactor>
</comment>
<dbReference type="PANTHER" id="PTHR43525">
    <property type="entry name" value="PROTEIN MALY"/>
    <property type="match status" value="1"/>
</dbReference>
<dbReference type="SUPFAM" id="SSF53383">
    <property type="entry name" value="PLP-dependent transferases"/>
    <property type="match status" value="1"/>
</dbReference>
<evidence type="ECO:0000256" key="2">
    <source>
        <dbReference type="ARBA" id="ARBA00012224"/>
    </source>
</evidence>
<dbReference type="Pfam" id="PF00155">
    <property type="entry name" value="Aminotran_1_2"/>
    <property type="match status" value="1"/>
</dbReference>
<dbReference type="InterPro" id="IPR004839">
    <property type="entry name" value="Aminotransferase_I/II_large"/>
</dbReference>
<dbReference type="GO" id="GO:0030170">
    <property type="term" value="F:pyridoxal phosphate binding"/>
    <property type="evidence" value="ECO:0007669"/>
    <property type="project" value="InterPro"/>
</dbReference>
<dbReference type="EC" id="4.4.1.13" evidence="2"/>
<dbReference type="GO" id="GO:0047804">
    <property type="term" value="F:cysteine-S-conjugate beta-lyase activity"/>
    <property type="evidence" value="ECO:0007669"/>
    <property type="project" value="UniProtKB-EC"/>
</dbReference>
<dbReference type="Proteomes" id="UP000633136">
    <property type="component" value="Unassembled WGS sequence"/>
</dbReference>
<accession>A0A917ALU1</accession>
<evidence type="ECO:0000313" key="8">
    <source>
        <dbReference type="Proteomes" id="UP000633136"/>
    </source>
</evidence>